<evidence type="ECO:0000313" key="1">
    <source>
        <dbReference type="EMBL" id="VEL15862.1"/>
    </source>
</evidence>
<keyword evidence="2" id="KW-1185">Reference proteome</keyword>
<dbReference type="AlphaFoldDB" id="A0A448WN67"/>
<proteinExistence type="predicted"/>
<dbReference type="Pfam" id="PF15375">
    <property type="entry name" value="FSAF1"/>
    <property type="match status" value="1"/>
</dbReference>
<gene>
    <name evidence="1" type="ORF">PXEA_LOCUS9302</name>
</gene>
<dbReference type="OrthoDB" id="10067479at2759"/>
<dbReference type="EMBL" id="CAAALY010026219">
    <property type="protein sequence ID" value="VEL15862.1"/>
    <property type="molecule type" value="Genomic_DNA"/>
</dbReference>
<reference evidence="1" key="1">
    <citation type="submission" date="2018-11" db="EMBL/GenBank/DDBJ databases">
        <authorList>
            <consortium name="Pathogen Informatics"/>
        </authorList>
    </citation>
    <scope>NUCLEOTIDE SEQUENCE</scope>
</reference>
<dbReference type="InterPro" id="IPR027973">
    <property type="entry name" value="FSAF1-like"/>
</dbReference>
<sequence>MPYDILRHKISITKGEERRKARKELLLKMGAKPPKRAYINYKELMAQKKKDKLIESIAAKNVTKIMRHA</sequence>
<comment type="caution">
    <text evidence="1">The sequence shown here is derived from an EMBL/GenBank/DDBJ whole genome shotgun (WGS) entry which is preliminary data.</text>
</comment>
<accession>A0A448WN67</accession>
<protein>
    <submittedName>
        <fullName evidence="1">Uncharacterized protein</fullName>
    </submittedName>
</protein>
<organism evidence="1 2">
    <name type="scientific">Protopolystoma xenopodis</name>
    <dbReference type="NCBI Taxonomy" id="117903"/>
    <lineage>
        <taxon>Eukaryota</taxon>
        <taxon>Metazoa</taxon>
        <taxon>Spiralia</taxon>
        <taxon>Lophotrochozoa</taxon>
        <taxon>Platyhelminthes</taxon>
        <taxon>Monogenea</taxon>
        <taxon>Polyopisthocotylea</taxon>
        <taxon>Polystomatidea</taxon>
        <taxon>Polystomatidae</taxon>
        <taxon>Protopolystoma</taxon>
    </lineage>
</organism>
<evidence type="ECO:0000313" key="2">
    <source>
        <dbReference type="Proteomes" id="UP000784294"/>
    </source>
</evidence>
<name>A0A448WN67_9PLAT</name>
<dbReference type="Proteomes" id="UP000784294">
    <property type="component" value="Unassembled WGS sequence"/>
</dbReference>